<dbReference type="SUPFAM" id="SSF81321">
    <property type="entry name" value="Family A G protein-coupled receptor-like"/>
    <property type="match status" value="1"/>
</dbReference>
<gene>
    <name evidence="2" type="ORF">TCMB3V08_LOCUS11513</name>
</gene>
<evidence type="ECO:0000256" key="1">
    <source>
        <dbReference type="SAM" id="Phobius"/>
    </source>
</evidence>
<name>A0A7R9JHA4_TIMCA</name>
<accession>A0A7R9JHA4</accession>
<evidence type="ECO:0000313" key="2">
    <source>
        <dbReference type="EMBL" id="CAD7578976.1"/>
    </source>
</evidence>
<keyword evidence="1" id="KW-0472">Membrane</keyword>
<dbReference type="AlphaFoldDB" id="A0A7R9JHA4"/>
<dbReference type="Gene3D" id="1.20.1070.10">
    <property type="entry name" value="Rhodopsin 7-helix transmembrane proteins"/>
    <property type="match status" value="1"/>
</dbReference>
<keyword evidence="1" id="KW-1133">Transmembrane helix</keyword>
<proteinExistence type="predicted"/>
<reference evidence="2" key="1">
    <citation type="submission" date="2020-11" db="EMBL/GenBank/DDBJ databases">
        <authorList>
            <person name="Tran Van P."/>
        </authorList>
    </citation>
    <scope>NUCLEOTIDE SEQUENCE</scope>
</reference>
<dbReference type="EMBL" id="OE189330">
    <property type="protein sequence ID" value="CAD7578976.1"/>
    <property type="molecule type" value="Genomic_DNA"/>
</dbReference>
<feature type="transmembrane region" description="Helical" evidence="1">
    <location>
        <begin position="16"/>
        <end position="34"/>
    </location>
</feature>
<sequence>MGNWYFGTTYCTANNFIANVSVAASVFTLTGISFDRKSGSPTTMTMVVNPRVDWMGDDPPPHYSYTSPSSSLSASRLMTCNQQSSQLKLVLSSSLSPSSLIG</sequence>
<protein>
    <submittedName>
        <fullName evidence="2">(California timema) hypothetical protein</fullName>
    </submittedName>
</protein>
<keyword evidence="1" id="KW-0812">Transmembrane</keyword>
<organism evidence="2">
    <name type="scientific">Timema californicum</name>
    <name type="common">California timema</name>
    <name type="synonym">Walking stick</name>
    <dbReference type="NCBI Taxonomy" id="61474"/>
    <lineage>
        <taxon>Eukaryota</taxon>
        <taxon>Metazoa</taxon>
        <taxon>Ecdysozoa</taxon>
        <taxon>Arthropoda</taxon>
        <taxon>Hexapoda</taxon>
        <taxon>Insecta</taxon>
        <taxon>Pterygota</taxon>
        <taxon>Neoptera</taxon>
        <taxon>Polyneoptera</taxon>
        <taxon>Phasmatodea</taxon>
        <taxon>Timematodea</taxon>
        <taxon>Timematoidea</taxon>
        <taxon>Timematidae</taxon>
        <taxon>Timema</taxon>
    </lineage>
</organism>